<protein>
    <submittedName>
        <fullName evidence="3">Unnamed protein product</fullName>
    </submittedName>
</protein>
<dbReference type="OrthoDB" id="164025at2759"/>
<evidence type="ECO:0000256" key="1">
    <source>
        <dbReference type="SAM" id="MobiDB-lite"/>
    </source>
</evidence>
<dbReference type="Proteomes" id="UP001165083">
    <property type="component" value="Unassembled WGS sequence"/>
</dbReference>
<evidence type="ECO:0000313" key="4">
    <source>
        <dbReference type="Proteomes" id="UP001165083"/>
    </source>
</evidence>
<reference evidence="3" key="1">
    <citation type="submission" date="2023-04" db="EMBL/GenBank/DDBJ databases">
        <title>Phytophthora lilii NBRC 32176.</title>
        <authorList>
            <person name="Ichikawa N."/>
            <person name="Sato H."/>
            <person name="Tonouchi N."/>
        </authorList>
    </citation>
    <scope>NUCLEOTIDE SEQUENCE</scope>
    <source>
        <strain evidence="3">NBRC 32176</strain>
    </source>
</reference>
<evidence type="ECO:0000256" key="2">
    <source>
        <dbReference type="SAM" id="Phobius"/>
    </source>
</evidence>
<feature type="transmembrane region" description="Helical" evidence="2">
    <location>
        <begin position="35"/>
        <end position="56"/>
    </location>
</feature>
<evidence type="ECO:0000313" key="3">
    <source>
        <dbReference type="EMBL" id="GMF12123.1"/>
    </source>
</evidence>
<gene>
    <name evidence="3" type="ORF">Plil01_000277600</name>
</gene>
<organism evidence="3 4">
    <name type="scientific">Phytophthora lilii</name>
    <dbReference type="NCBI Taxonomy" id="2077276"/>
    <lineage>
        <taxon>Eukaryota</taxon>
        <taxon>Sar</taxon>
        <taxon>Stramenopiles</taxon>
        <taxon>Oomycota</taxon>
        <taxon>Peronosporomycetes</taxon>
        <taxon>Peronosporales</taxon>
        <taxon>Peronosporaceae</taxon>
        <taxon>Phytophthora</taxon>
    </lineage>
</organism>
<keyword evidence="4" id="KW-1185">Reference proteome</keyword>
<keyword evidence="2" id="KW-0472">Membrane</keyword>
<dbReference type="AlphaFoldDB" id="A0A9W6WPY9"/>
<dbReference type="EMBL" id="BSXW01000104">
    <property type="protein sequence ID" value="GMF12123.1"/>
    <property type="molecule type" value="Genomic_DNA"/>
</dbReference>
<keyword evidence="2" id="KW-0812">Transmembrane</keyword>
<sequence>MGEGFFVPYLYVPSAEATYVKLVTPWGSLHLNKGFLGQLAVSVAVVVLTVMLWRCSTRLNATLKKRIDEKKDGDEDDDEEEEEEEEEEPRSALDESMVKKGENSYYYAHQHREVKDEDESVQKTMVSSYGWSDSKKTVRYAAPIVDGVLR</sequence>
<proteinExistence type="predicted"/>
<feature type="compositionally biased region" description="Acidic residues" evidence="1">
    <location>
        <begin position="74"/>
        <end position="88"/>
    </location>
</feature>
<accession>A0A9W6WPY9</accession>
<feature type="compositionally biased region" description="Basic and acidic residues" evidence="1">
    <location>
        <begin position="89"/>
        <end position="98"/>
    </location>
</feature>
<feature type="region of interest" description="Disordered" evidence="1">
    <location>
        <begin position="65"/>
        <end position="98"/>
    </location>
</feature>
<name>A0A9W6WPY9_9STRA</name>
<keyword evidence="2" id="KW-1133">Transmembrane helix</keyword>
<comment type="caution">
    <text evidence="3">The sequence shown here is derived from an EMBL/GenBank/DDBJ whole genome shotgun (WGS) entry which is preliminary data.</text>
</comment>